<evidence type="ECO:0000256" key="1">
    <source>
        <dbReference type="ARBA" id="ARBA00023125"/>
    </source>
</evidence>
<evidence type="ECO:0000259" key="4">
    <source>
        <dbReference type="PROSITE" id="PS51737"/>
    </source>
</evidence>
<reference evidence="6" key="1">
    <citation type="journal article" date="2019" name="Int. J. Syst. Evol. Microbiol.">
        <title>The Global Catalogue of Microorganisms (GCM) 10K type strain sequencing project: providing services to taxonomists for standard genome sequencing and annotation.</title>
        <authorList>
            <consortium name="The Broad Institute Genomics Platform"/>
            <consortium name="The Broad Institute Genome Sequencing Center for Infectious Disease"/>
            <person name="Wu L."/>
            <person name="Ma J."/>
        </authorList>
    </citation>
    <scope>NUCLEOTIDE SEQUENCE [LARGE SCALE GENOMIC DNA]</scope>
    <source>
        <strain evidence="6">JCM 17759</strain>
    </source>
</reference>
<name>A0ABP8NEL3_9BACT</name>
<dbReference type="InterPro" id="IPR036162">
    <property type="entry name" value="Resolvase-like_N_sf"/>
</dbReference>
<dbReference type="Gene3D" id="3.40.50.1390">
    <property type="entry name" value="Resolvase, N-terminal catalytic domain"/>
    <property type="match status" value="1"/>
</dbReference>
<feature type="region of interest" description="Disordered" evidence="3">
    <location>
        <begin position="802"/>
        <end position="830"/>
    </location>
</feature>
<dbReference type="PANTHER" id="PTHR30461:SF2">
    <property type="entry name" value="SERINE RECOMBINASE PINE-RELATED"/>
    <property type="match status" value="1"/>
</dbReference>
<organism evidence="5 6">
    <name type="scientific">Novipirellula rosea</name>
    <dbReference type="NCBI Taxonomy" id="1031540"/>
    <lineage>
        <taxon>Bacteria</taxon>
        <taxon>Pseudomonadati</taxon>
        <taxon>Planctomycetota</taxon>
        <taxon>Planctomycetia</taxon>
        <taxon>Pirellulales</taxon>
        <taxon>Pirellulaceae</taxon>
        <taxon>Novipirellula</taxon>
    </lineage>
</organism>
<evidence type="ECO:0000256" key="2">
    <source>
        <dbReference type="ARBA" id="ARBA00023172"/>
    </source>
</evidence>
<feature type="region of interest" description="Disordered" evidence="3">
    <location>
        <begin position="18"/>
        <end position="40"/>
    </location>
</feature>
<accession>A0ABP8NEL3</accession>
<feature type="domain" description="Recombinase" evidence="4">
    <location>
        <begin position="240"/>
        <end position="371"/>
    </location>
</feature>
<evidence type="ECO:0000313" key="5">
    <source>
        <dbReference type="EMBL" id="GAA4464543.1"/>
    </source>
</evidence>
<dbReference type="Gene3D" id="3.90.1750.20">
    <property type="entry name" value="Putative Large Serine Recombinase, Chain B, Domain 2"/>
    <property type="match status" value="1"/>
</dbReference>
<dbReference type="InterPro" id="IPR038109">
    <property type="entry name" value="DNA_bind_recomb_sf"/>
</dbReference>
<dbReference type="SMART" id="SM00857">
    <property type="entry name" value="Resolvase"/>
    <property type="match status" value="1"/>
</dbReference>
<dbReference type="RefSeq" id="WP_345326679.1">
    <property type="nucleotide sequence ID" value="NZ_BAABGA010000071.1"/>
</dbReference>
<proteinExistence type="predicted"/>
<evidence type="ECO:0000256" key="3">
    <source>
        <dbReference type="SAM" id="MobiDB-lite"/>
    </source>
</evidence>
<feature type="compositionally biased region" description="Basic residues" evidence="3">
    <location>
        <begin position="27"/>
        <end position="36"/>
    </location>
</feature>
<dbReference type="PROSITE" id="PS51737">
    <property type="entry name" value="RECOMBINASE_DNA_BIND"/>
    <property type="match status" value="1"/>
</dbReference>
<dbReference type="InterPro" id="IPR011109">
    <property type="entry name" value="DNA_bind_recombinase_dom"/>
</dbReference>
<feature type="region of interest" description="Disordered" evidence="3">
    <location>
        <begin position="678"/>
        <end position="700"/>
    </location>
</feature>
<comment type="caution">
    <text evidence="5">The sequence shown here is derived from an EMBL/GenBank/DDBJ whole genome shotgun (WGS) entry which is preliminary data.</text>
</comment>
<dbReference type="Pfam" id="PF00239">
    <property type="entry name" value="Resolvase"/>
    <property type="match status" value="1"/>
</dbReference>
<dbReference type="EMBL" id="BAABGA010000071">
    <property type="protein sequence ID" value="GAA4464543.1"/>
    <property type="molecule type" value="Genomic_DNA"/>
</dbReference>
<dbReference type="PANTHER" id="PTHR30461">
    <property type="entry name" value="DNA-INVERTASE FROM LAMBDOID PROPHAGE"/>
    <property type="match status" value="1"/>
</dbReference>
<gene>
    <name evidence="5" type="ORF">GCM10023156_51120</name>
</gene>
<evidence type="ECO:0000313" key="6">
    <source>
        <dbReference type="Proteomes" id="UP001500840"/>
    </source>
</evidence>
<feature type="compositionally biased region" description="Basic residues" evidence="3">
    <location>
        <begin position="685"/>
        <end position="697"/>
    </location>
</feature>
<sequence length="830" mass="94654">MLSKTIASTLDQLRQDFDKQASSNAKGRPKQPKKLRTKDEIHRKKEELYQKYIDEIDELLAAFYAVMKEKDADSIGALYARHSSHFQDSIIDQIRVILEDAVRKKIYIPRENVCFDIAIRGCKERRPGLIALRKLVASGKAQAVMAFATSRLYRRTYRSLQFVEEELVERGIRGIFVKSNIDTAEGDHWRTLLQALASNDEAQVRHSVAHIQASQEGLFVRRMVHTGLSLGFTGEVVVGEFTRRQRPRRRIVIDPETARWIVRIFYWYVVEGISIPAIARKLNADPDAPAPTKSTTGLWSRTSVIRHLANAEYRGWWVYGAKETKWLSKQDYAVQVARESPLKEGQFEELRIVPDDCWYAAQKLLDTEHGDSGRKSQVRDRNCCPNFLRQLFVCPDHQRKLAVGGAKGCVLLCPTCRFINTDERPLFTHLNRKLAIRLTCEKLVASLEPTDELVASIVAICQRESASLSQAEPESLTTLRTQLNALLSTIEFNRRNPGISDEEQRRTESVLKDLRCQQNELLARLRSVESAMTATDRVPDREAVIEFLEMTRDQLQQCLTTKDETELRNGRRIIDDLIGGTIELHQIGKRVKSKGYLQGRFQIDTVAFAVERLTGMRLVESSAFRDAVIDYKRTMLIDEQSETAKRLWEDGLLHVEIAEQMGCIPPYVTKLIQHWHDQRGLPRPNNKKRRKSLKNKQQRTPLYKQIANQVQELMEAGLSNLEIARLTKTSDTNVAKAIKWWYEKRDLPVPTAADRRNQKLRRAMSMLDGGALLTDVANELDYSARGLKLALNKYAEDNGDETIDFRSRRGNAKSGGSANGKARPADSDAA</sequence>
<protein>
    <recommendedName>
        <fullName evidence="4">Recombinase domain-containing protein</fullName>
    </recommendedName>
</protein>
<keyword evidence="6" id="KW-1185">Reference proteome</keyword>
<dbReference type="Proteomes" id="UP001500840">
    <property type="component" value="Unassembled WGS sequence"/>
</dbReference>
<keyword evidence="1" id="KW-0238">DNA-binding</keyword>
<dbReference type="InterPro" id="IPR006119">
    <property type="entry name" value="Resolv_N"/>
</dbReference>
<dbReference type="SUPFAM" id="SSF53041">
    <property type="entry name" value="Resolvase-like"/>
    <property type="match status" value="1"/>
</dbReference>
<dbReference type="Pfam" id="PF07508">
    <property type="entry name" value="Recombinase"/>
    <property type="match status" value="1"/>
</dbReference>
<dbReference type="InterPro" id="IPR050639">
    <property type="entry name" value="SSR_resolvase"/>
</dbReference>
<keyword evidence="2" id="KW-0233">DNA recombination</keyword>